<keyword evidence="7" id="KW-1185">Reference proteome</keyword>
<dbReference type="Gene3D" id="3.40.50.1980">
    <property type="entry name" value="Nitrogenase molybdenum iron protein domain"/>
    <property type="match status" value="2"/>
</dbReference>
<dbReference type="OrthoDB" id="2461801at2"/>
<dbReference type="Pfam" id="PF12833">
    <property type="entry name" value="HTH_18"/>
    <property type="match status" value="1"/>
</dbReference>
<dbReference type="PRINTS" id="PR00032">
    <property type="entry name" value="HTHARAC"/>
</dbReference>
<dbReference type="PROSITE" id="PS00041">
    <property type="entry name" value="HTH_ARAC_FAMILY_1"/>
    <property type="match status" value="1"/>
</dbReference>
<dbReference type="PROSITE" id="PS50983">
    <property type="entry name" value="FE_B12_PBP"/>
    <property type="match status" value="1"/>
</dbReference>
<keyword evidence="3" id="KW-0804">Transcription</keyword>
<dbReference type="PANTHER" id="PTHR43280:SF2">
    <property type="entry name" value="HTH-TYPE TRANSCRIPTIONAL REGULATOR EXSA"/>
    <property type="match status" value="1"/>
</dbReference>
<dbReference type="InterPro" id="IPR020449">
    <property type="entry name" value="Tscrpt_reg_AraC-type_HTH"/>
</dbReference>
<dbReference type="GO" id="GO:0043565">
    <property type="term" value="F:sequence-specific DNA binding"/>
    <property type="evidence" value="ECO:0007669"/>
    <property type="project" value="InterPro"/>
</dbReference>
<dbReference type="SMART" id="SM00342">
    <property type="entry name" value="HTH_ARAC"/>
    <property type="match status" value="1"/>
</dbReference>
<dbReference type="PROSITE" id="PS01124">
    <property type="entry name" value="HTH_ARAC_FAMILY_2"/>
    <property type="match status" value="1"/>
</dbReference>
<reference evidence="6 7" key="1">
    <citation type="submission" date="2018-05" db="EMBL/GenBank/DDBJ databases">
        <title>Genomic Encyclopedia of Type Strains, Phase III (KMG-III): the genomes of soil and plant-associated and newly described type strains.</title>
        <authorList>
            <person name="Whitman W."/>
        </authorList>
    </citation>
    <scope>NUCLEOTIDE SEQUENCE [LARGE SCALE GENOMIC DNA]</scope>
    <source>
        <strain evidence="6 7">CECT 5696</strain>
    </source>
</reference>
<evidence type="ECO:0000313" key="6">
    <source>
        <dbReference type="EMBL" id="PWV99515.1"/>
    </source>
</evidence>
<dbReference type="Proteomes" id="UP000246635">
    <property type="component" value="Unassembled WGS sequence"/>
</dbReference>
<dbReference type="GO" id="GO:0003700">
    <property type="term" value="F:DNA-binding transcription factor activity"/>
    <property type="evidence" value="ECO:0007669"/>
    <property type="project" value="InterPro"/>
</dbReference>
<dbReference type="InterPro" id="IPR009057">
    <property type="entry name" value="Homeodomain-like_sf"/>
</dbReference>
<evidence type="ECO:0000259" key="4">
    <source>
        <dbReference type="PROSITE" id="PS01124"/>
    </source>
</evidence>
<keyword evidence="2" id="KW-0238">DNA-binding</keyword>
<dbReference type="RefSeq" id="WP_110045257.1">
    <property type="nucleotide sequence ID" value="NZ_CP054612.1"/>
</dbReference>
<dbReference type="AlphaFoldDB" id="A0A2V2YS77"/>
<comment type="caution">
    <text evidence="6">The sequence shown here is derived from an EMBL/GenBank/DDBJ whole genome shotgun (WGS) entry which is preliminary data.</text>
</comment>
<dbReference type="EMBL" id="QGTQ01000014">
    <property type="protein sequence ID" value="PWV99515.1"/>
    <property type="molecule type" value="Genomic_DNA"/>
</dbReference>
<dbReference type="Gene3D" id="1.10.10.60">
    <property type="entry name" value="Homeodomain-like"/>
    <property type="match status" value="2"/>
</dbReference>
<feature type="domain" description="Fe/B12 periplasmic-binding" evidence="5">
    <location>
        <begin position="123"/>
        <end position="383"/>
    </location>
</feature>
<dbReference type="InterPro" id="IPR002491">
    <property type="entry name" value="ABC_transptr_periplasmic_BD"/>
</dbReference>
<organism evidence="6 7">
    <name type="scientific">Paenibacillus cellulosilyticus</name>
    <dbReference type="NCBI Taxonomy" id="375489"/>
    <lineage>
        <taxon>Bacteria</taxon>
        <taxon>Bacillati</taxon>
        <taxon>Bacillota</taxon>
        <taxon>Bacilli</taxon>
        <taxon>Bacillales</taxon>
        <taxon>Paenibacillaceae</taxon>
        <taxon>Paenibacillus</taxon>
    </lineage>
</organism>
<proteinExistence type="predicted"/>
<evidence type="ECO:0000256" key="2">
    <source>
        <dbReference type="ARBA" id="ARBA00023125"/>
    </source>
</evidence>
<evidence type="ECO:0000259" key="5">
    <source>
        <dbReference type="PROSITE" id="PS50983"/>
    </source>
</evidence>
<feature type="domain" description="HTH araC/xylS-type" evidence="4">
    <location>
        <begin position="21"/>
        <end position="119"/>
    </location>
</feature>
<name>A0A2V2YS77_9BACL</name>
<dbReference type="SUPFAM" id="SSF46689">
    <property type="entry name" value="Homeodomain-like"/>
    <property type="match status" value="2"/>
</dbReference>
<dbReference type="Pfam" id="PF01497">
    <property type="entry name" value="Peripla_BP_2"/>
    <property type="match status" value="1"/>
</dbReference>
<evidence type="ECO:0000256" key="1">
    <source>
        <dbReference type="ARBA" id="ARBA00023015"/>
    </source>
</evidence>
<dbReference type="PANTHER" id="PTHR43280">
    <property type="entry name" value="ARAC-FAMILY TRANSCRIPTIONAL REGULATOR"/>
    <property type="match status" value="1"/>
</dbReference>
<keyword evidence="1" id="KW-0805">Transcription regulation</keyword>
<gene>
    <name evidence="6" type="ORF">DFQ01_11493</name>
</gene>
<dbReference type="InterPro" id="IPR018060">
    <property type="entry name" value="HTH_AraC"/>
</dbReference>
<sequence>MSGMEMEALHSNEEEGQLTLEGVRSYMVSHYDRPLTIDQLSRLAGLSPNYFGEAFRKAFGQNVMEYLTAIRMGHAKQLIRDTNLYVREVASRVGYSDEYYFSRKFKKEVGVSPSVYSKQAWRRVAVWTTSSLGNLLALGKLPVAAPIDPKWTPYYYGLYREDIQVHLDCAENVKEADNLALIQHAKADVLITDKALSSQGSELVAASGVKLLNVSRTDWRSQLREMARVLGRRQEGERWIADYESRLAEVKETITAEAGSERFVTLRLFDEQLFLYSNPGIRDVLYTDLALGGVPEQREVVNMPMTIEQLCELNPERLMLIICPNAETRMYWLKLQHESRWRSLKAVQNGQVYILPSNPWFEYSAIAVRRMLEEAHVMLTGNNPSPLPVLVHGAAKLVTL</sequence>
<evidence type="ECO:0000313" key="7">
    <source>
        <dbReference type="Proteomes" id="UP000246635"/>
    </source>
</evidence>
<dbReference type="InterPro" id="IPR018062">
    <property type="entry name" value="HTH_AraC-typ_CS"/>
</dbReference>
<accession>A0A2V2YS77</accession>
<evidence type="ECO:0000256" key="3">
    <source>
        <dbReference type="ARBA" id="ARBA00023163"/>
    </source>
</evidence>
<dbReference type="SUPFAM" id="SSF53807">
    <property type="entry name" value="Helical backbone' metal receptor"/>
    <property type="match status" value="1"/>
</dbReference>
<protein>
    <submittedName>
        <fullName evidence="6">ABC-type Fe3+-hydroxamate transport system substrate-binding protein</fullName>
    </submittedName>
</protein>